<dbReference type="InterPro" id="IPR037930">
    <property type="entry name" value="Tom40"/>
</dbReference>
<keyword evidence="3" id="KW-0813">Transport</keyword>
<name>A0A4Q9KTZ8_9MICR</name>
<evidence type="ECO:0000313" key="11">
    <source>
        <dbReference type="EMBL" id="TBU10632.1"/>
    </source>
</evidence>
<dbReference type="InterPro" id="IPR027246">
    <property type="entry name" value="Porin_Euk/Tom40"/>
</dbReference>
<gene>
    <name evidence="10" type="ORF">CWI37_1940p0010</name>
    <name evidence="11" type="ORF">CWI38_1638p0030</name>
</gene>
<comment type="subcellular location">
    <subcellularLocation>
        <location evidence="1">Mitochondrion outer membrane</location>
        <topology evidence="1">Multi-pass membrane protein</topology>
    </subcellularLocation>
</comment>
<sequence length="299" mass="33981">MEFISKIYNYFTSDVETKSYDDLSNELKTVMISGSIYNGGRTEITKTIGRNLQIYTCMSVGDIFSKNSEKSQITAKNVQFGCVMAGNGKILNLLIDGNTLQSRLSLFTRNIAIKYENIISKINGIHSQVNVDHKNKFGAISLKYISPSFPLNTNVFVMNYVKNFYKKLYFGFENILTDVTGKKELGISVIGRYEGKNHISSLSVQQFTSFCFSHVRKFNEIFKFANEIHFSPFTNNFYSSIGIRLDTYKSIVKSEINTNLKLALQIEKKLFEGMIFNIGTEVDLLKNSNIFGFGISYEC</sequence>
<dbReference type="Gene3D" id="2.40.160.10">
    <property type="entry name" value="Porin"/>
    <property type="match status" value="1"/>
</dbReference>
<keyword evidence="9" id="KW-0472">Membrane</keyword>
<dbReference type="AlphaFoldDB" id="A0A4Q9KTZ8"/>
<evidence type="ECO:0000256" key="9">
    <source>
        <dbReference type="ARBA" id="ARBA00023136"/>
    </source>
</evidence>
<evidence type="ECO:0000256" key="7">
    <source>
        <dbReference type="ARBA" id="ARBA00022927"/>
    </source>
</evidence>
<dbReference type="VEuPathDB" id="MicrosporidiaDB:CWI37_1940p0010"/>
<dbReference type="EMBL" id="PITJ01001940">
    <property type="protein sequence ID" value="TBT98024.1"/>
    <property type="molecule type" value="Genomic_DNA"/>
</dbReference>
<dbReference type="EMBL" id="PITK01001638">
    <property type="protein sequence ID" value="TBU10632.1"/>
    <property type="molecule type" value="Genomic_DNA"/>
</dbReference>
<dbReference type="VEuPathDB" id="MicrosporidiaDB:CWI38_1638p0030"/>
<dbReference type="GO" id="GO:0030150">
    <property type="term" value="P:protein import into mitochondrial matrix"/>
    <property type="evidence" value="ECO:0007669"/>
    <property type="project" value="InterPro"/>
</dbReference>
<dbReference type="PANTHER" id="PTHR10802">
    <property type="entry name" value="MITOCHONDRIAL IMPORT RECEPTOR SUBUNIT TOM40"/>
    <property type="match status" value="1"/>
</dbReference>
<evidence type="ECO:0000256" key="8">
    <source>
        <dbReference type="ARBA" id="ARBA00023128"/>
    </source>
</evidence>
<dbReference type="Pfam" id="PF01459">
    <property type="entry name" value="Porin_3"/>
    <property type="match status" value="1"/>
</dbReference>
<keyword evidence="6" id="KW-1000">Mitochondrion outer membrane</keyword>
<dbReference type="GO" id="GO:0008320">
    <property type="term" value="F:protein transmembrane transporter activity"/>
    <property type="evidence" value="ECO:0007669"/>
    <property type="project" value="InterPro"/>
</dbReference>
<evidence type="ECO:0000256" key="5">
    <source>
        <dbReference type="ARBA" id="ARBA00022692"/>
    </source>
</evidence>
<dbReference type="Proteomes" id="UP000292282">
    <property type="component" value="Unassembled WGS sequence"/>
</dbReference>
<evidence type="ECO:0000256" key="2">
    <source>
        <dbReference type="ARBA" id="ARBA00010510"/>
    </source>
</evidence>
<evidence type="ECO:0000313" key="10">
    <source>
        <dbReference type="EMBL" id="TBT98024.1"/>
    </source>
</evidence>
<keyword evidence="12" id="KW-1185">Reference proteome</keyword>
<proteinExistence type="inferred from homology"/>
<reference evidence="12 13" key="1">
    <citation type="submission" date="2017-12" db="EMBL/GenBank/DDBJ databases">
        <authorList>
            <person name="Pombert J.-F."/>
            <person name="Haag K.L."/>
            <person name="Ebert D."/>
        </authorList>
    </citation>
    <scope>NUCLEOTIDE SEQUENCE [LARGE SCALE GENOMIC DNA]</scope>
    <source>
        <strain evidence="10">FI-OER-3-3</strain>
        <strain evidence="11">IL-G-3</strain>
    </source>
</reference>
<organism evidence="10 13">
    <name type="scientific">Hamiltosporidium tvaerminnensis</name>
    <dbReference type="NCBI Taxonomy" id="1176355"/>
    <lineage>
        <taxon>Eukaryota</taxon>
        <taxon>Fungi</taxon>
        <taxon>Fungi incertae sedis</taxon>
        <taxon>Microsporidia</taxon>
        <taxon>Dubosqiidae</taxon>
        <taxon>Hamiltosporidium</taxon>
    </lineage>
</organism>
<evidence type="ECO:0000256" key="3">
    <source>
        <dbReference type="ARBA" id="ARBA00022448"/>
    </source>
</evidence>
<evidence type="ECO:0000256" key="1">
    <source>
        <dbReference type="ARBA" id="ARBA00004374"/>
    </source>
</evidence>
<evidence type="ECO:0000313" key="13">
    <source>
        <dbReference type="Proteomes" id="UP000292362"/>
    </source>
</evidence>
<dbReference type="STRING" id="1176355.A0A4Q9KTZ8"/>
<evidence type="ECO:0000313" key="12">
    <source>
        <dbReference type="Proteomes" id="UP000292282"/>
    </source>
</evidence>
<keyword evidence="7" id="KW-0653">Protein transport</keyword>
<dbReference type="Proteomes" id="UP000292362">
    <property type="component" value="Unassembled WGS sequence"/>
</dbReference>
<keyword evidence="4" id="KW-1134">Transmembrane beta strand</keyword>
<dbReference type="OrthoDB" id="19656at2759"/>
<dbReference type="InterPro" id="IPR023614">
    <property type="entry name" value="Porin_dom_sf"/>
</dbReference>
<evidence type="ECO:0000256" key="6">
    <source>
        <dbReference type="ARBA" id="ARBA00022787"/>
    </source>
</evidence>
<accession>A0A4Q9KTZ8</accession>
<comment type="similarity">
    <text evidence="2">Belongs to the Tom40 family.</text>
</comment>
<comment type="caution">
    <text evidence="10">The sequence shown here is derived from an EMBL/GenBank/DDBJ whole genome shotgun (WGS) entry which is preliminary data.</text>
</comment>
<keyword evidence="5" id="KW-0812">Transmembrane</keyword>
<protein>
    <submittedName>
        <fullName evidence="10">Porin</fullName>
    </submittedName>
</protein>
<keyword evidence="8" id="KW-0496">Mitochondrion</keyword>
<dbReference type="GO" id="GO:0005741">
    <property type="term" value="C:mitochondrial outer membrane"/>
    <property type="evidence" value="ECO:0007669"/>
    <property type="project" value="UniProtKB-SubCell"/>
</dbReference>
<evidence type="ECO:0000256" key="4">
    <source>
        <dbReference type="ARBA" id="ARBA00022452"/>
    </source>
</evidence>